<feature type="compositionally biased region" description="Acidic residues" evidence="1">
    <location>
        <begin position="26"/>
        <end position="35"/>
    </location>
</feature>
<proteinExistence type="predicted"/>
<protein>
    <submittedName>
        <fullName evidence="2">Uncharacterized protein</fullName>
    </submittedName>
</protein>
<feature type="region of interest" description="Disordered" evidence="1">
    <location>
        <begin position="1"/>
        <end position="59"/>
    </location>
</feature>
<sequence length="146" mass="15082">MPFFYHYPAPQEATPRSLSRPLRELPEEDLLQEVEGEARQGPAGGPHGGGDGGGGGGVVAVAGGRAVRAVRAVGGRAPRLPLTHRPWHSQLDARHASLSRGGQEPLKSTLSAVAATVRRLGHGGVRPLKVADSITLAAECAASSAY</sequence>
<feature type="region of interest" description="Disordered" evidence="1">
    <location>
        <begin position="79"/>
        <end position="105"/>
    </location>
</feature>
<dbReference type="AlphaFoldDB" id="A0A5B7E5R6"/>
<organism evidence="2 3">
    <name type="scientific">Portunus trituberculatus</name>
    <name type="common">Swimming crab</name>
    <name type="synonym">Neptunus trituberculatus</name>
    <dbReference type="NCBI Taxonomy" id="210409"/>
    <lineage>
        <taxon>Eukaryota</taxon>
        <taxon>Metazoa</taxon>
        <taxon>Ecdysozoa</taxon>
        <taxon>Arthropoda</taxon>
        <taxon>Crustacea</taxon>
        <taxon>Multicrustacea</taxon>
        <taxon>Malacostraca</taxon>
        <taxon>Eumalacostraca</taxon>
        <taxon>Eucarida</taxon>
        <taxon>Decapoda</taxon>
        <taxon>Pleocyemata</taxon>
        <taxon>Brachyura</taxon>
        <taxon>Eubrachyura</taxon>
        <taxon>Portunoidea</taxon>
        <taxon>Portunidae</taxon>
        <taxon>Portuninae</taxon>
        <taxon>Portunus</taxon>
    </lineage>
</organism>
<comment type="caution">
    <text evidence="2">The sequence shown here is derived from an EMBL/GenBank/DDBJ whole genome shotgun (WGS) entry which is preliminary data.</text>
</comment>
<evidence type="ECO:0000256" key="1">
    <source>
        <dbReference type="SAM" id="MobiDB-lite"/>
    </source>
</evidence>
<keyword evidence="3" id="KW-1185">Reference proteome</keyword>
<gene>
    <name evidence="2" type="ORF">E2C01_021812</name>
</gene>
<accession>A0A5B7E5R6</accession>
<evidence type="ECO:0000313" key="3">
    <source>
        <dbReference type="Proteomes" id="UP000324222"/>
    </source>
</evidence>
<evidence type="ECO:0000313" key="2">
    <source>
        <dbReference type="EMBL" id="MPC28603.1"/>
    </source>
</evidence>
<feature type="compositionally biased region" description="Gly residues" evidence="1">
    <location>
        <begin position="42"/>
        <end position="58"/>
    </location>
</feature>
<dbReference type="EMBL" id="VSRR010001940">
    <property type="protein sequence ID" value="MPC28603.1"/>
    <property type="molecule type" value="Genomic_DNA"/>
</dbReference>
<name>A0A5B7E5R6_PORTR</name>
<dbReference type="Proteomes" id="UP000324222">
    <property type="component" value="Unassembled WGS sequence"/>
</dbReference>
<reference evidence="2 3" key="1">
    <citation type="submission" date="2019-05" db="EMBL/GenBank/DDBJ databases">
        <title>Another draft genome of Portunus trituberculatus and its Hox gene families provides insights of decapod evolution.</title>
        <authorList>
            <person name="Jeong J.-H."/>
            <person name="Song I."/>
            <person name="Kim S."/>
            <person name="Choi T."/>
            <person name="Kim D."/>
            <person name="Ryu S."/>
            <person name="Kim W."/>
        </authorList>
    </citation>
    <scope>NUCLEOTIDE SEQUENCE [LARGE SCALE GENOMIC DNA]</scope>
    <source>
        <tissue evidence="2">Muscle</tissue>
    </source>
</reference>